<proteinExistence type="predicted"/>
<dbReference type="EMBL" id="BMAV01020389">
    <property type="protein sequence ID" value="GFY73821.1"/>
    <property type="molecule type" value="Genomic_DNA"/>
</dbReference>
<keyword evidence="2" id="KW-1185">Reference proteome</keyword>
<organism evidence="1 2">
    <name type="scientific">Trichonephila inaurata madagascariensis</name>
    <dbReference type="NCBI Taxonomy" id="2747483"/>
    <lineage>
        <taxon>Eukaryota</taxon>
        <taxon>Metazoa</taxon>
        <taxon>Ecdysozoa</taxon>
        <taxon>Arthropoda</taxon>
        <taxon>Chelicerata</taxon>
        <taxon>Arachnida</taxon>
        <taxon>Araneae</taxon>
        <taxon>Araneomorphae</taxon>
        <taxon>Entelegynae</taxon>
        <taxon>Araneoidea</taxon>
        <taxon>Nephilidae</taxon>
        <taxon>Trichonephila</taxon>
        <taxon>Trichonephila inaurata</taxon>
    </lineage>
</organism>
<comment type="caution">
    <text evidence="1">The sequence shown here is derived from an EMBL/GenBank/DDBJ whole genome shotgun (WGS) entry which is preliminary data.</text>
</comment>
<reference evidence="1" key="1">
    <citation type="submission" date="2020-08" db="EMBL/GenBank/DDBJ databases">
        <title>Multicomponent nature underlies the extraordinary mechanical properties of spider dragline silk.</title>
        <authorList>
            <person name="Kono N."/>
            <person name="Nakamura H."/>
            <person name="Mori M."/>
            <person name="Yoshida Y."/>
            <person name="Ohtoshi R."/>
            <person name="Malay A.D."/>
            <person name="Moran D.A.P."/>
            <person name="Tomita M."/>
            <person name="Numata K."/>
            <person name="Arakawa K."/>
        </authorList>
    </citation>
    <scope>NUCLEOTIDE SEQUENCE</scope>
</reference>
<name>A0A8X7CMU9_9ARAC</name>
<dbReference type="AlphaFoldDB" id="A0A8X7CMU9"/>
<protein>
    <submittedName>
        <fullName evidence="1">Uncharacterized protein</fullName>
    </submittedName>
</protein>
<gene>
    <name evidence="1" type="ORF">TNIN_489601</name>
</gene>
<dbReference type="Proteomes" id="UP000886998">
    <property type="component" value="Unassembled WGS sequence"/>
</dbReference>
<evidence type="ECO:0000313" key="2">
    <source>
        <dbReference type="Proteomes" id="UP000886998"/>
    </source>
</evidence>
<accession>A0A8X7CMU9</accession>
<dbReference type="OrthoDB" id="6779830at2759"/>
<sequence>MHSKPKRKMSRLQFGSLLSTASIKAVTIGNVTSGFSTTGIYSYNPQAIRQHTFAISDGSSNDANDVAFISGVCEMPIPAVASTVRASGSRLSPTVASTSTEHEISCLKGISHMPVVRKRKPSGHLKYTSEVLTGSERRAIMREKAQEKLEKVVKGKTNHKKPSTKQKKRHASLSFSSEKIHLDASGNSLMRIIMTIFVLRVKRYFYAKICPKCDWI</sequence>
<evidence type="ECO:0000313" key="1">
    <source>
        <dbReference type="EMBL" id="GFY73821.1"/>
    </source>
</evidence>